<reference evidence="1 2" key="1">
    <citation type="submission" date="2018-11" db="EMBL/GenBank/DDBJ databases">
        <authorList>
            <consortium name="Pathogen Informatics"/>
        </authorList>
    </citation>
    <scope>NUCLEOTIDE SEQUENCE [LARGE SCALE GENOMIC DNA]</scope>
</reference>
<sequence length="168" mass="18863">MLQTISEFLPVILKNEWCSVDVTIADAGATMESIYIRFLSDLDVMEFDTFVYLTQNPYKLKPIETPFWFIRCAAAGHWIANLLLQSLRIMLKETSGDALITTIMVLSQVDFANNGFSAFNEAISVAETKDSFNCTGIFDFISDSVVIERLASLASDRPQCFFSGQSER</sequence>
<gene>
    <name evidence="1" type="ORF">SVUK_LOCUS4495</name>
</gene>
<dbReference type="Proteomes" id="UP000270094">
    <property type="component" value="Unassembled WGS sequence"/>
</dbReference>
<evidence type="ECO:0000313" key="2">
    <source>
        <dbReference type="Proteomes" id="UP000270094"/>
    </source>
</evidence>
<accession>A0A3P7IZ49</accession>
<protein>
    <submittedName>
        <fullName evidence="1">Uncharacterized protein</fullName>
    </submittedName>
</protein>
<evidence type="ECO:0000313" key="1">
    <source>
        <dbReference type="EMBL" id="VDM69497.1"/>
    </source>
</evidence>
<proteinExistence type="predicted"/>
<name>A0A3P7IZ49_STRVU</name>
<keyword evidence="2" id="KW-1185">Reference proteome</keyword>
<dbReference type="EMBL" id="UYYB01012457">
    <property type="protein sequence ID" value="VDM69497.1"/>
    <property type="molecule type" value="Genomic_DNA"/>
</dbReference>
<organism evidence="1 2">
    <name type="scientific">Strongylus vulgaris</name>
    <name type="common">Blood worm</name>
    <dbReference type="NCBI Taxonomy" id="40348"/>
    <lineage>
        <taxon>Eukaryota</taxon>
        <taxon>Metazoa</taxon>
        <taxon>Ecdysozoa</taxon>
        <taxon>Nematoda</taxon>
        <taxon>Chromadorea</taxon>
        <taxon>Rhabditida</taxon>
        <taxon>Rhabditina</taxon>
        <taxon>Rhabditomorpha</taxon>
        <taxon>Strongyloidea</taxon>
        <taxon>Strongylidae</taxon>
        <taxon>Strongylus</taxon>
    </lineage>
</organism>
<dbReference type="OrthoDB" id="5796844at2759"/>
<dbReference type="AlphaFoldDB" id="A0A3P7IZ49"/>